<dbReference type="SMART" id="SM00320">
    <property type="entry name" value="WD40"/>
    <property type="match status" value="7"/>
</dbReference>
<reference evidence="6" key="1">
    <citation type="submission" date="2014-11" db="EMBL/GenBank/DDBJ databases">
        <authorList>
            <person name="Otto D Thomas"/>
            <person name="Naeem Raeece"/>
        </authorList>
    </citation>
    <scope>NUCLEOTIDE SEQUENCE</scope>
</reference>
<organism evidence="6">
    <name type="scientific">Chromera velia CCMP2878</name>
    <dbReference type="NCBI Taxonomy" id="1169474"/>
    <lineage>
        <taxon>Eukaryota</taxon>
        <taxon>Sar</taxon>
        <taxon>Alveolata</taxon>
        <taxon>Colpodellida</taxon>
        <taxon>Chromeraceae</taxon>
        <taxon>Chromera</taxon>
    </lineage>
</organism>
<gene>
    <name evidence="6" type="ORF">Cvel_5245</name>
</gene>
<dbReference type="SUPFAM" id="SSF50978">
    <property type="entry name" value="WD40 repeat-like"/>
    <property type="match status" value="1"/>
</dbReference>
<evidence type="ECO:0000313" key="6">
    <source>
        <dbReference type="EMBL" id="CEM34565.1"/>
    </source>
</evidence>
<keyword evidence="1 4" id="KW-0853">WD repeat</keyword>
<dbReference type="GO" id="GO:0016226">
    <property type="term" value="P:iron-sulfur cluster assembly"/>
    <property type="evidence" value="ECO:0007669"/>
    <property type="project" value="UniProtKB-UniRule"/>
</dbReference>
<dbReference type="InterPro" id="IPR028608">
    <property type="entry name" value="CIAO1/Cia1"/>
</dbReference>
<feature type="region of interest" description="Disordered" evidence="5">
    <location>
        <begin position="340"/>
        <end position="373"/>
    </location>
</feature>
<dbReference type="GO" id="GO:0097361">
    <property type="term" value="C:cytosolic [4Fe-4S] assembly targeting complex"/>
    <property type="evidence" value="ECO:0007669"/>
    <property type="project" value="InterPro"/>
</dbReference>
<dbReference type="Gene3D" id="2.130.10.10">
    <property type="entry name" value="YVTN repeat-like/Quinoprotein amine dehydrogenase"/>
    <property type="match status" value="3"/>
</dbReference>
<protein>
    <recommendedName>
        <fullName evidence="3">Probable cytosolic iron-sulfur protein assembly protein CIAO1 homolog</fullName>
    </recommendedName>
</protein>
<evidence type="ECO:0000256" key="1">
    <source>
        <dbReference type="ARBA" id="ARBA00022574"/>
    </source>
</evidence>
<dbReference type="CDD" id="cd00200">
    <property type="entry name" value="WD40"/>
    <property type="match status" value="1"/>
</dbReference>
<dbReference type="PROSITE" id="PS50082">
    <property type="entry name" value="WD_REPEATS_2"/>
    <property type="match status" value="5"/>
</dbReference>
<dbReference type="PANTHER" id="PTHR19920">
    <property type="entry name" value="WD40 PROTEIN CIAO1"/>
    <property type="match status" value="1"/>
</dbReference>
<sequence length="482" mass="52664">MPPQSEGFHKVAVLKNHSERVWGLAWNHSGTLLATCSADKSVLIWQTASIEQAQEGLVECGLVATLDDVHNRTIRNVAWSPDGHRLAAASFDDKASIYERLETGWQCTAHLEGHENEVKGVAWSPSGEMVATCSRDKSVWIFETPEERVADKSPRGEEDEYGCAAVLQGHAQDVKAVLWHPEEEFLFSCSYDDTVKIWGRLSDDWGLMQTLKGHQSTVWGLAFDKRGRHLASVSDDLTVRIWERTPAKKTPQVPAKKPENETAAAPKKEGDEEKETAAKEKETSKAEGKVDTPDTEQKHLSSLWYVSPLFRQPAAAGAAAAGTSSSSSFSASSSAPAAASAAAAEDPQKKGESDVSAASGEGKDGKKEEEESATVYDKFEFRPLTTITGYHKRAVYSVDWMSEGSHDRIATACGDNNLRIFKPSKEGSFASWEQEAVVENAHSSDINCVKWRPVPEGHKGPLLLATAGDDNVVVIWRYIPAS</sequence>
<dbReference type="PhylomeDB" id="A0A0G4GUS0"/>
<dbReference type="InterPro" id="IPR036322">
    <property type="entry name" value="WD40_repeat_dom_sf"/>
</dbReference>
<dbReference type="Pfam" id="PF00400">
    <property type="entry name" value="WD40"/>
    <property type="match status" value="7"/>
</dbReference>
<feature type="compositionally biased region" description="Basic and acidic residues" evidence="5">
    <location>
        <begin position="256"/>
        <end position="296"/>
    </location>
</feature>
<keyword evidence="2" id="KW-0677">Repeat</keyword>
<feature type="repeat" description="WD" evidence="4">
    <location>
        <begin position="167"/>
        <end position="198"/>
    </location>
</feature>
<feature type="repeat" description="WD" evidence="4">
    <location>
        <begin position="211"/>
        <end position="243"/>
    </location>
</feature>
<feature type="repeat" description="WD" evidence="4">
    <location>
        <begin position="14"/>
        <end position="55"/>
    </location>
</feature>
<dbReference type="HAMAP" id="MF_03037">
    <property type="entry name" value="ciao1"/>
    <property type="match status" value="1"/>
</dbReference>
<proteinExistence type="inferred from homology"/>
<feature type="repeat" description="WD" evidence="4">
    <location>
        <begin position="67"/>
        <end position="99"/>
    </location>
</feature>
<dbReference type="PROSITE" id="PS50294">
    <property type="entry name" value="WD_REPEATS_REGION"/>
    <property type="match status" value="4"/>
</dbReference>
<feature type="region of interest" description="Disordered" evidence="5">
    <location>
        <begin position="245"/>
        <end position="296"/>
    </location>
</feature>
<dbReference type="AlphaFoldDB" id="A0A0G4GUS0"/>
<dbReference type="EMBL" id="CDMZ01001569">
    <property type="protein sequence ID" value="CEM34565.1"/>
    <property type="molecule type" value="Genomic_DNA"/>
</dbReference>
<dbReference type="PANTHER" id="PTHR19920:SF0">
    <property type="entry name" value="CYTOSOLIC IRON-SULFUR PROTEIN ASSEMBLY PROTEIN CIAO1-RELATED"/>
    <property type="match status" value="1"/>
</dbReference>
<dbReference type="InterPro" id="IPR001680">
    <property type="entry name" value="WD40_rpt"/>
</dbReference>
<comment type="function">
    <text evidence="3">Essential component of the cytosolic iron-sulfur (Fe/S) protein assembly machinery. Required for the maturation of extramitochondrial Fe/S proteins.</text>
</comment>
<evidence type="ECO:0000256" key="2">
    <source>
        <dbReference type="ARBA" id="ARBA00022737"/>
    </source>
</evidence>
<evidence type="ECO:0000256" key="4">
    <source>
        <dbReference type="PROSITE-ProRule" id="PRU00221"/>
    </source>
</evidence>
<dbReference type="VEuPathDB" id="CryptoDB:Cvel_5245"/>
<name>A0A0G4GUS0_9ALVE</name>
<feature type="repeat" description="WD" evidence="4">
    <location>
        <begin position="111"/>
        <end position="152"/>
    </location>
</feature>
<evidence type="ECO:0000256" key="3">
    <source>
        <dbReference type="HAMAP-Rule" id="MF_03037"/>
    </source>
</evidence>
<evidence type="ECO:0000256" key="5">
    <source>
        <dbReference type="SAM" id="MobiDB-lite"/>
    </source>
</evidence>
<comment type="similarity">
    <text evidence="3">Belongs to the WD repeat CIA1 family.</text>
</comment>
<accession>A0A0G4GUS0</accession>
<dbReference type="InterPro" id="IPR015943">
    <property type="entry name" value="WD40/YVTN_repeat-like_dom_sf"/>
</dbReference>